<reference evidence="1 2" key="1">
    <citation type="journal article" date="2021" name="Hortic Res">
        <title>High-quality reference genome and annotation aids understanding of berry development for evergreen blueberry (Vaccinium darrowii).</title>
        <authorList>
            <person name="Yu J."/>
            <person name="Hulse-Kemp A.M."/>
            <person name="Babiker E."/>
            <person name="Staton M."/>
        </authorList>
    </citation>
    <scope>NUCLEOTIDE SEQUENCE [LARGE SCALE GENOMIC DNA]</scope>
    <source>
        <strain evidence="2">cv. NJ 8807/NJ 8810</strain>
        <tissue evidence="1">Young leaf</tissue>
    </source>
</reference>
<dbReference type="EMBL" id="CM037161">
    <property type="protein sequence ID" value="KAH7854529.1"/>
    <property type="molecule type" value="Genomic_DNA"/>
</dbReference>
<gene>
    <name evidence="1" type="ORF">Vadar_014889</name>
</gene>
<keyword evidence="2" id="KW-1185">Reference proteome</keyword>
<proteinExistence type="predicted"/>
<accession>A0ACB7YNW6</accession>
<evidence type="ECO:0000313" key="2">
    <source>
        <dbReference type="Proteomes" id="UP000828048"/>
    </source>
</evidence>
<dbReference type="Proteomes" id="UP000828048">
    <property type="component" value="Chromosome 11"/>
</dbReference>
<organism evidence="1 2">
    <name type="scientific">Vaccinium darrowii</name>
    <dbReference type="NCBI Taxonomy" id="229202"/>
    <lineage>
        <taxon>Eukaryota</taxon>
        <taxon>Viridiplantae</taxon>
        <taxon>Streptophyta</taxon>
        <taxon>Embryophyta</taxon>
        <taxon>Tracheophyta</taxon>
        <taxon>Spermatophyta</taxon>
        <taxon>Magnoliopsida</taxon>
        <taxon>eudicotyledons</taxon>
        <taxon>Gunneridae</taxon>
        <taxon>Pentapetalae</taxon>
        <taxon>asterids</taxon>
        <taxon>Ericales</taxon>
        <taxon>Ericaceae</taxon>
        <taxon>Vaccinioideae</taxon>
        <taxon>Vaccinieae</taxon>
        <taxon>Vaccinium</taxon>
    </lineage>
</organism>
<comment type="caution">
    <text evidence="1">The sequence shown here is derived from an EMBL/GenBank/DDBJ whole genome shotgun (WGS) entry which is preliminary data.</text>
</comment>
<protein>
    <submittedName>
        <fullName evidence="1">Uncharacterized protein</fullName>
    </submittedName>
</protein>
<sequence>MYKNKLLQRFCGVRRGNRSNYVTAAIRGSIRKMAIGRTKATERTDGAIDKQFDSSRVQGVSGPAITIPVAVTLESHAGNVKRKERWLVLAVMRMYMHILTKLEQGESSRINENANESDVGIRFRRRRLEEEAECVGLNNRFNVWSAAVVGIEVGGDAGIVVDGGGGNHSRSPFSPNIAEVWMGRMLNDVCMLNLREIEETEIKALERQLMQSIETCIAKKKKIILSQMEMERIQGSEEFFFAVSRVGSGSSSNVVLLLSEIMGMYFLSSILLIRKSLATEYRYAGDYREEPRNSSVSCVYYEHEIDAWFRNE</sequence>
<name>A0ACB7YNW6_9ERIC</name>
<evidence type="ECO:0000313" key="1">
    <source>
        <dbReference type="EMBL" id="KAH7854529.1"/>
    </source>
</evidence>